<dbReference type="InterPro" id="IPR016163">
    <property type="entry name" value="Ald_DH_C"/>
</dbReference>
<dbReference type="Gene3D" id="3.40.605.10">
    <property type="entry name" value="Aldehyde Dehydrogenase, Chain A, domain 1"/>
    <property type="match status" value="1"/>
</dbReference>
<name>A0ABQ3DPE6_9ACTN</name>
<dbReference type="Proteomes" id="UP000599437">
    <property type="component" value="Unassembled WGS sequence"/>
</dbReference>
<dbReference type="RefSeq" id="WP_138897116.1">
    <property type="nucleotide sequence ID" value="NZ_BMVO01000007.1"/>
</dbReference>
<sequence>MASAFEYAPAPESRSVVDIAPSYGLFIDGEFTDAADGKVFKTVSPSTEEVLSEVARAGAEDVDRAVKAARKAFEKWSALPGAERAKYLFRIARIIQERSRELAVLETLDNGKPIKETRDADLPLVAAHFFYYAGWADKLDHAGYGANPRPLGVAGQVIPWNFPLLMLAWKIAPALATGNTVVLKPAETTPLSALFFADICRQAGLPKGVVNILPGYGDAGAALVEHPDVNKVAFTGSTAVGKAIARQVAGTDKKVTLELGGKGANIVFDDAPIDQAVEGIVTGIFFNQGQVCCAGSRLLVQESIQDELLDSLKRRLSTLRLGDPLDKNTDIGAINSAEQLARITALAETGEAEGAERWSAPCDLPSSGYWFAPTLFTGVTQAHTVARDEIFGPVLSVLSFRTPDEAVAKANNSQYGLSAGIWTEKGSRILAVANKLRAGVVWANTFNKFDPTSPFGGYKESGFGREGGRHGLEAYLDV</sequence>
<evidence type="ECO:0000313" key="3">
    <source>
        <dbReference type="EMBL" id="GHB04205.1"/>
    </source>
</evidence>
<gene>
    <name evidence="3" type="ORF">GCM10010346_28890</name>
</gene>
<keyword evidence="4" id="KW-1185">Reference proteome</keyword>
<dbReference type="Pfam" id="PF00171">
    <property type="entry name" value="Aldedh"/>
    <property type="match status" value="1"/>
</dbReference>
<dbReference type="EMBL" id="BMVO01000007">
    <property type="protein sequence ID" value="GHB04205.1"/>
    <property type="molecule type" value="Genomic_DNA"/>
</dbReference>
<dbReference type="Gene3D" id="3.40.309.10">
    <property type="entry name" value="Aldehyde Dehydrogenase, Chain A, domain 2"/>
    <property type="match status" value="1"/>
</dbReference>
<evidence type="ECO:0000313" key="4">
    <source>
        <dbReference type="Proteomes" id="UP000599437"/>
    </source>
</evidence>
<dbReference type="InterPro" id="IPR016161">
    <property type="entry name" value="Ald_DH/histidinol_DH"/>
</dbReference>
<accession>A0ABQ3DPE6</accession>
<dbReference type="InterPro" id="IPR016160">
    <property type="entry name" value="Ald_DH_CS_CYS"/>
</dbReference>
<dbReference type="PANTHER" id="PTHR11699">
    <property type="entry name" value="ALDEHYDE DEHYDROGENASE-RELATED"/>
    <property type="match status" value="1"/>
</dbReference>
<proteinExistence type="predicted"/>
<organism evidence="3 4">
    <name type="scientific">Streptomyces chryseus</name>
    <dbReference type="NCBI Taxonomy" id="68186"/>
    <lineage>
        <taxon>Bacteria</taxon>
        <taxon>Bacillati</taxon>
        <taxon>Actinomycetota</taxon>
        <taxon>Actinomycetes</taxon>
        <taxon>Kitasatosporales</taxon>
        <taxon>Streptomycetaceae</taxon>
        <taxon>Streptomyces</taxon>
    </lineage>
</organism>
<keyword evidence="1" id="KW-0560">Oxidoreductase</keyword>
<dbReference type="SUPFAM" id="SSF53720">
    <property type="entry name" value="ALDH-like"/>
    <property type="match status" value="1"/>
</dbReference>
<reference evidence="4" key="1">
    <citation type="journal article" date="2019" name="Int. J. Syst. Evol. Microbiol.">
        <title>The Global Catalogue of Microorganisms (GCM) 10K type strain sequencing project: providing services to taxonomists for standard genome sequencing and annotation.</title>
        <authorList>
            <consortium name="The Broad Institute Genomics Platform"/>
            <consortium name="The Broad Institute Genome Sequencing Center for Infectious Disease"/>
            <person name="Wu L."/>
            <person name="Ma J."/>
        </authorList>
    </citation>
    <scope>NUCLEOTIDE SEQUENCE [LARGE SCALE GENOMIC DNA]</scope>
    <source>
        <strain evidence="4">JCM 4737</strain>
    </source>
</reference>
<evidence type="ECO:0000256" key="1">
    <source>
        <dbReference type="ARBA" id="ARBA00023002"/>
    </source>
</evidence>
<dbReference type="PROSITE" id="PS00070">
    <property type="entry name" value="ALDEHYDE_DEHYDR_CYS"/>
    <property type="match status" value="1"/>
</dbReference>
<protein>
    <submittedName>
        <fullName evidence="3">Aldehyde dehydrogenase</fullName>
    </submittedName>
</protein>
<evidence type="ECO:0000259" key="2">
    <source>
        <dbReference type="Pfam" id="PF00171"/>
    </source>
</evidence>
<feature type="domain" description="Aldehyde dehydrogenase" evidence="2">
    <location>
        <begin position="32"/>
        <end position="477"/>
    </location>
</feature>
<dbReference type="InterPro" id="IPR015590">
    <property type="entry name" value="Aldehyde_DH_dom"/>
</dbReference>
<dbReference type="InterPro" id="IPR016162">
    <property type="entry name" value="Ald_DH_N"/>
</dbReference>
<comment type="caution">
    <text evidence="3">The sequence shown here is derived from an EMBL/GenBank/DDBJ whole genome shotgun (WGS) entry which is preliminary data.</text>
</comment>